<accession>A0A9P6TDI0</accession>
<comment type="caution">
    <text evidence="1">The sequence shown here is derived from an EMBL/GenBank/DDBJ whole genome shotgun (WGS) entry which is preliminary data.</text>
</comment>
<dbReference type="Proteomes" id="UP000886653">
    <property type="component" value="Unassembled WGS sequence"/>
</dbReference>
<dbReference type="EMBL" id="MU167237">
    <property type="protein sequence ID" value="KAG0148387.1"/>
    <property type="molecule type" value="Genomic_DNA"/>
</dbReference>
<dbReference type="AlphaFoldDB" id="A0A9P6TDI0"/>
<evidence type="ECO:0000313" key="2">
    <source>
        <dbReference type="Proteomes" id="UP000886653"/>
    </source>
</evidence>
<reference evidence="1" key="1">
    <citation type="submission" date="2013-11" db="EMBL/GenBank/DDBJ databases">
        <title>Genome sequence of the fusiform rust pathogen reveals effectors for host alternation and coevolution with pine.</title>
        <authorList>
            <consortium name="DOE Joint Genome Institute"/>
            <person name="Smith K."/>
            <person name="Pendleton A."/>
            <person name="Kubisiak T."/>
            <person name="Anderson C."/>
            <person name="Salamov A."/>
            <person name="Aerts A."/>
            <person name="Riley R."/>
            <person name="Clum A."/>
            <person name="Lindquist E."/>
            <person name="Ence D."/>
            <person name="Campbell M."/>
            <person name="Kronenberg Z."/>
            <person name="Feau N."/>
            <person name="Dhillon B."/>
            <person name="Hamelin R."/>
            <person name="Burleigh J."/>
            <person name="Smith J."/>
            <person name="Yandell M."/>
            <person name="Nelson C."/>
            <person name="Grigoriev I."/>
            <person name="Davis J."/>
        </authorList>
    </citation>
    <scope>NUCLEOTIDE SEQUENCE</scope>
    <source>
        <strain evidence="1">G11</strain>
    </source>
</reference>
<protein>
    <submittedName>
        <fullName evidence="1">Uncharacterized protein</fullName>
    </submittedName>
</protein>
<organism evidence="1 2">
    <name type="scientific">Cronartium quercuum f. sp. fusiforme G11</name>
    <dbReference type="NCBI Taxonomy" id="708437"/>
    <lineage>
        <taxon>Eukaryota</taxon>
        <taxon>Fungi</taxon>
        <taxon>Dikarya</taxon>
        <taxon>Basidiomycota</taxon>
        <taxon>Pucciniomycotina</taxon>
        <taxon>Pucciniomycetes</taxon>
        <taxon>Pucciniales</taxon>
        <taxon>Coleosporiaceae</taxon>
        <taxon>Cronartium</taxon>
    </lineage>
</organism>
<keyword evidence="2" id="KW-1185">Reference proteome</keyword>
<proteinExistence type="predicted"/>
<name>A0A9P6TDI0_9BASI</name>
<sequence>MVECALYLPFSPSLLHLLSPSCAPPSASGSLPSIDLDFPAAFKILSLGHFALCSSNKKPTLSTSQMVSTARRDRYWP</sequence>
<gene>
    <name evidence="1" type="ORF">CROQUDRAFT_409716</name>
</gene>
<evidence type="ECO:0000313" key="1">
    <source>
        <dbReference type="EMBL" id="KAG0148387.1"/>
    </source>
</evidence>